<accession>A0A8C4PT17</accession>
<feature type="compositionally biased region" description="Polar residues" evidence="1">
    <location>
        <begin position="161"/>
        <end position="171"/>
    </location>
</feature>
<protein>
    <recommendedName>
        <fullName evidence="3">Dynein axonemal intermediate chain 2</fullName>
    </recommendedName>
</protein>
<dbReference type="Ensembl" id="ENSEAST00005030316.1">
    <property type="protein sequence ID" value="ENSEASP00005027913.1"/>
    <property type="gene ID" value="ENSEASG00005018977.1"/>
</dbReference>
<organism evidence="2">
    <name type="scientific">Equus asinus asinus</name>
    <dbReference type="NCBI Taxonomy" id="83772"/>
    <lineage>
        <taxon>Eukaryota</taxon>
        <taxon>Metazoa</taxon>
        <taxon>Chordata</taxon>
        <taxon>Craniata</taxon>
        <taxon>Vertebrata</taxon>
        <taxon>Euteleostomi</taxon>
        <taxon>Mammalia</taxon>
        <taxon>Eutheria</taxon>
        <taxon>Laurasiatheria</taxon>
        <taxon>Perissodactyla</taxon>
        <taxon>Equidae</taxon>
        <taxon>Equus</taxon>
    </lineage>
</organism>
<evidence type="ECO:0008006" key="3">
    <source>
        <dbReference type="Google" id="ProtNLM"/>
    </source>
</evidence>
<reference evidence="2" key="1">
    <citation type="submission" date="2023-03" db="UniProtKB">
        <authorList>
            <consortium name="Ensembl"/>
        </authorList>
    </citation>
    <scope>IDENTIFICATION</scope>
</reference>
<dbReference type="AlphaFoldDB" id="A0A8C4PT17"/>
<evidence type="ECO:0000313" key="2">
    <source>
        <dbReference type="Ensembl" id="ENSEASP00005027913.1"/>
    </source>
</evidence>
<name>A0A8C4PT17_EQUAS</name>
<feature type="region of interest" description="Disordered" evidence="1">
    <location>
        <begin position="159"/>
        <end position="212"/>
    </location>
</feature>
<evidence type="ECO:0000256" key="1">
    <source>
        <dbReference type="SAM" id="MobiDB-lite"/>
    </source>
</evidence>
<proteinExistence type="predicted"/>
<sequence length="212" mass="23547">MEIVYVYIKKRSEFGKQCNFSDRQAELNIDIAPNPELAEQFVERNPVDTGIQCSTSMSEHEANTERFEMETRGVNHIEGGWPKDVNPLELEQTIRFRKKVEKDESYINAITQLGSVRRPSAPWTEPQLSLWVPSCVQALVVPGAVATCGESTGHLKELLSGSRQTGRQSTIADHRGRRGGPRAEQALGEVRTVGNPLGNENPKEPHPAATCQ</sequence>